<evidence type="ECO:0008006" key="12">
    <source>
        <dbReference type="Google" id="ProtNLM"/>
    </source>
</evidence>
<name>A0A438HFM4_VITVI</name>
<dbReference type="InterPro" id="IPR043502">
    <property type="entry name" value="DNA/RNA_pol_sf"/>
</dbReference>
<dbReference type="Gene3D" id="3.30.70.270">
    <property type="match status" value="2"/>
</dbReference>
<dbReference type="EMBL" id="QGNW01000230">
    <property type="protein sequence ID" value="RVW83238.1"/>
    <property type="molecule type" value="Genomic_DNA"/>
</dbReference>
<evidence type="ECO:0000259" key="8">
    <source>
        <dbReference type="Pfam" id="PF00078"/>
    </source>
</evidence>
<keyword evidence="3" id="KW-0540">Nuclease</keyword>
<feature type="domain" description="Reverse transcriptase RNase H-like" evidence="9">
    <location>
        <begin position="153"/>
        <end position="227"/>
    </location>
</feature>
<dbReference type="AlphaFoldDB" id="A0A438HFM4"/>
<dbReference type="PANTHER" id="PTHR48475:SF1">
    <property type="entry name" value="RNASE H TYPE-1 DOMAIN-CONTAINING PROTEIN"/>
    <property type="match status" value="1"/>
</dbReference>
<keyword evidence="2" id="KW-0548">Nucleotidyltransferase</keyword>
<sequence>MDSTTGQWMLSFLDAFSGYHQIPMSLTDEEKTAFITPHGLYCYRVMSFGLKNVGATYQRLMTKIFKPLVGRTVEYGMKLNPSKCVFGISAGKFLGFMVSQRGIEVSPDQVKAVMETPPSRNKKELQRLTGKLIVLGHFIAHFTDELRPFFLEQKPIYYVIRALADVETRYSKMELTALALRSVAQKLRPYFQVHPMVVLTDQPLHNILHKPDLTGRMLQWAIELSEFGIEFQPRLSMKGQVMADFVIEYSRRPIQHKEPSEEEWWTLRVDGASDRQDPGRAPPAIPNRRTSRAIHPAGNEYKAKDARMARYLTKVRDTLQRFTEWTIEKIRRTENGRADALVGIAASLPIKEAILLPIHVQPNPSIAEASTCNTIEAKQADDQEWTNDIIRYLRTGTLPEDPK</sequence>
<evidence type="ECO:0000256" key="2">
    <source>
        <dbReference type="ARBA" id="ARBA00022695"/>
    </source>
</evidence>
<evidence type="ECO:0000256" key="7">
    <source>
        <dbReference type="SAM" id="MobiDB-lite"/>
    </source>
</evidence>
<dbReference type="GO" id="GO:0004519">
    <property type="term" value="F:endonuclease activity"/>
    <property type="evidence" value="ECO:0007669"/>
    <property type="project" value="UniProtKB-KW"/>
</dbReference>
<proteinExistence type="predicted"/>
<dbReference type="InterPro" id="IPR000477">
    <property type="entry name" value="RT_dom"/>
</dbReference>
<dbReference type="PANTHER" id="PTHR48475">
    <property type="entry name" value="RIBONUCLEASE H"/>
    <property type="match status" value="1"/>
</dbReference>
<dbReference type="InterPro" id="IPR041373">
    <property type="entry name" value="RT_RNaseH"/>
</dbReference>
<dbReference type="Gene3D" id="3.10.10.10">
    <property type="entry name" value="HIV Type 1 Reverse Transcriptase, subunit A, domain 1"/>
    <property type="match status" value="1"/>
</dbReference>
<dbReference type="Gene3D" id="3.30.420.10">
    <property type="entry name" value="Ribonuclease H-like superfamily/Ribonuclease H"/>
    <property type="match status" value="1"/>
</dbReference>
<accession>A0A438HFM4</accession>
<gene>
    <name evidence="10" type="ORF">CK203_039624</name>
</gene>
<dbReference type="GO" id="GO:0003964">
    <property type="term" value="F:RNA-directed DNA polymerase activity"/>
    <property type="evidence" value="ECO:0007669"/>
    <property type="project" value="UniProtKB-KW"/>
</dbReference>
<dbReference type="SUPFAM" id="SSF56672">
    <property type="entry name" value="DNA/RNA polymerases"/>
    <property type="match status" value="1"/>
</dbReference>
<protein>
    <recommendedName>
        <fullName evidence="12">Retrovirus-related Pol polyprotein from transposon 17.6</fullName>
    </recommendedName>
</protein>
<feature type="domain" description="Reverse transcriptase" evidence="8">
    <location>
        <begin position="3"/>
        <end position="69"/>
    </location>
</feature>
<evidence type="ECO:0000313" key="11">
    <source>
        <dbReference type="Proteomes" id="UP000288805"/>
    </source>
</evidence>
<dbReference type="CDD" id="cd01647">
    <property type="entry name" value="RT_LTR"/>
    <property type="match status" value="1"/>
</dbReference>
<dbReference type="GO" id="GO:0016787">
    <property type="term" value="F:hydrolase activity"/>
    <property type="evidence" value="ECO:0007669"/>
    <property type="project" value="UniProtKB-KW"/>
</dbReference>
<evidence type="ECO:0000256" key="6">
    <source>
        <dbReference type="ARBA" id="ARBA00022918"/>
    </source>
</evidence>
<dbReference type="InterPro" id="IPR036397">
    <property type="entry name" value="RNaseH_sf"/>
</dbReference>
<feature type="region of interest" description="Disordered" evidence="7">
    <location>
        <begin position="271"/>
        <end position="291"/>
    </location>
</feature>
<keyword evidence="6" id="KW-0695">RNA-directed DNA polymerase</keyword>
<keyword evidence="5" id="KW-0378">Hydrolase</keyword>
<evidence type="ECO:0000256" key="1">
    <source>
        <dbReference type="ARBA" id="ARBA00022679"/>
    </source>
</evidence>
<evidence type="ECO:0000256" key="5">
    <source>
        <dbReference type="ARBA" id="ARBA00022801"/>
    </source>
</evidence>
<evidence type="ECO:0000256" key="4">
    <source>
        <dbReference type="ARBA" id="ARBA00022759"/>
    </source>
</evidence>
<reference evidence="10 11" key="1">
    <citation type="journal article" date="2018" name="PLoS Genet.">
        <title>Population sequencing reveals clonal diversity and ancestral inbreeding in the grapevine cultivar Chardonnay.</title>
        <authorList>
            <person name="Roach M.J."/>
            <person name="Johnson D.L."/>
            <person name="Bohlmann J."/>
            <person name="van Vuuren H.J."/>
            <person name="Jones S.J."/>
            <person name="Pretorius I.S."/>
            <person name="Schmidt S.A."/>
            <person name="Borneman A.R."/>
        </authorList>
    </citation>
    <scope>NUCLEOTIDE SEQUENCE [LARGE SCALE GENOMIC DNA]</scope>
    <source>
        <strain evidence="11">cv. Chardonnay</strain>
        <tissue evidence="10">Leaf</tissue>
    </source>
</reference>
<dbReference type="InterPro" id="IPR043128">
    <property type="entry name" value="Rev_trsase/Diguanyl_cyclase"/>
</dbReference>
<dbReference type="Pfam" id="PF17917">
    <property type="entry name" value="RT_RNaseH"/>
    <property type="match status" value="1"/>
</dbReference>
<comment type="caution">
    <text evidence="10">The sequence shown here is derived from an EMBL/GenBank/DDBJ whole genome shotgun (WGS) entry which is preliminary data.</text>
</comment>
<keyword evidence="4" id="KW-0255">Endonuclease</keyword>
<keyword evidence="1" id="KW-0808">Transferase</keyword>
<organism evidence="10 11">
    <name type="scientific">Vitis vinifera</name>
    <name type="common">Grape</name>
    <dbReference type="NCBI Taxonomy" id="29760"/>
    <lineage>
        <taxon>Eukaryota</taxon>
        <taxon>Viridiplantae</taxon>
        <taxon>Streptophyta</taxon>
        <taxon>Embryophyta</taxon>
        <taxon>Tracheophyta</taxon>
        <taxon>Spermatophyta</taxon>
        <taxon>Magnoliopsida</taxon>
        <taxon>eudicotyledons</taxon>
        <taxon>Gunneridae</taxon>
        <taxon>Pentapetalae</taxon>
        <taxon>rosids</taxon>
        <taxon>Vitales</taxon>
        <taxon>Vitaceae</taxon>
        <taxon>Viteae</taxon>
        <taxon>Vitis</taxon>
    </lineage>
</organism>
<dbReference type="GO" id="GO:0003676">
    <property type="term" value="F:nucleic acid binding"/>
    <property type="evidence" value="ECO:0007669"/>
    <property type="project" value="InterPro"/>
</dbReference>
<dbReference type="Pfam" id="PF00078">
    <property type="entry name" value="RVT_1"/>
    <property type="match status" value="1"/>
</dbReference>
<evidence type="ECO:0000256" key="3">
    <source>
        <dbReference type="ARBA" id="ARBA00022722"/>
    </source>
</evidence>
<evidence type="ECO:0000313" key="10">
    <source>
        <dbReference type="EMBL" id="RVW83238.1"/>
    </source>
</evidence>
<evidence type="ECO:0000259" key="9">
    <source>
        <dbReference type="Pfam" id="PF17917"/>
    </source>
</evidence>
<dbReference type="Proteomes" id="UP000288805">
    <property type="component" value="Unassembled WGS sequence"/>
</dbReference>